<feature type="transmembrane region" description="Helical" evidence="7">
    <location>
        <begin position="21"/>
        <end position="46"/>
    </location>
</feature>
<dbReference type="PANTHER" id="PTHR42810:SF2">
    <property type="entry name" value="PURINE PERMEASE C1399.01C-RELATED"/>
    <property type="match status" value="1"/>
</dbReference>
<feature type="transmembrane region" description="Helical" evidence="7">
    <location>
        <begin position="81"/>
        <end position="100"/>
    </location>
</feature>
<name>A0ABQ0A827_9GAMM</name>
<feature type="transmembrane region" description="Helical" evidence="7">
    <location>
        <begin position="174"/>
        <end position="193"/>
    </location>
</feature>
<sequence length="464" mass="49332">MKTDSDILFHLEEKPPVAQSITAAVQHVLASFVGIITPTLVIGSTLGLQEEIPYLLSMALIVSGISTFIQVKGIGPVGSRLIAVQGTSFAFLGSLITVGFTVKNRGGSNEEIIAMLNGICFFGAFIEIILSQFIHKLRRIITPLVTGIVIVTIGVSLIKVGMTDIAGGYGADNFGAPSFLAIGFFVLLIIIALNASSNNWLRLSSILIGMLVGSATGYYFGIFEFQGIASASTYVIPIPFKYGFAFDWQLFLPIAFIYLLTAIETSGDLTANSLFCGLPIKGKSYIERIRNGVLADGVNSLIASVFCTFPNTTFGQNNAVIRLTGIASRYVGFFVAAIILLLGFIPFIGNVLQQIPKPVLGGATLVMFATVAVAGVNILANIEFDRKKSLIIATSLGLGLGCMMVPNVLAKTPSIIQILFSSPVAIAGITAIVMQLIFSDEKTFSGEKTETEVLSNDIAVNSEK</sequence>
<keyword evidence="5 7" id="KW-1133">Transmembrane helix</keyword>
<keyword evidence="9" id="KW-1185">Reference proteome</keyword>
<gene>
    <name evidence="8" type="ORF">NBRC116591_15330</name>
</gene>
<feature type="transmembrane region" description="Helical" evidence="7">
    <location>
        <begin position="242"/>
        <end position="263"/>
    </location>
</feature>
<dbReference type="PROSITE" id="PS01116">
    <property type="entry name" value="XANTH_URACIL_PERMASE"/>
    <property type="match status" value="1"/>
</dbReference>
<evidence type="ECO:0000256" key="2">
    <source>
        <dbReference type="ARBA" id="ARBA00008821"/>
    </source>
</evidence>
<proteinExistence type="inferred from homology"/>
<dbReference type="RefSeq" id="WP_353302352.1">
    <property type="nucleotide sequence ID" value="NZ_BAABWN010000004.1"/>
</dbReference>
<dbReference type="Proteomes" id="UP001465153">
    <property type="component" value="Unassembled WGS sequence"/>
</dbReference>
<evidence type="ECO:0000313" key="8">
    <source>
        <dbReference type="EMBL" id="GAA6167723.1"/>
    </source>
</evidence>
<keyword evidence="6 7" id="KW-0472">Membrane</keyword>
<dbReference type="InterPro" id="IPR006043">
    <property type="entry name" value="NCS2"/>
</dbReference>
<accession>A0ABQ0A827</accession>
<feature type="transmembrane region" description="Helical" evidence="7">
    <location>
        <begin position="142"/>
        <end position="162"/>
    </location>
</feature>
<keyword evidence="3" id="KW-0813">Transport</keyword>
<feature type="transmembrane region" description="Helical" evidence="7">
    <location>
        <begin position="112"/>
        <end position="130"/>
    </location>
</feature>
<evidence type="ECO:0000256" key="7">
    <source>
        <dbReference type="SAM" id="Phobius"/>
    </source>
</evidence>
<comment type="caution">
    <text evidence="8">The sequence shown here is derived from an EMBL/GenBank/DDBJ whole genome shotgun (WGS) entry which is preliminary data.</text>
</comment>
<dbReference type="NCBIfam" id="NF037981">
    <property type="entry name" value="NCS2_1"/>
    <property type="match status" value="1"/>
</dbReference>
<evidence type="ECO:0000313" key="9">
    <source>
        <dbReference type="Proteomes" id="UP001465153"/>
    </source>
</evidence>
<feature type="transmembrane region" description="Helical" evidence="7">
    <location>
        <begin position="52"/>
        <end position="69"/>
    </location>
</feature>
<comment type="subcellular location">
    <subcellularLocation>
        <location evidence="1">Membrane</location>
        <topology evidence="1">Multi-pass membrane protein</topology>
    </subcellularLocation>
</comment>
<dbReference type="Pfam" id="PF00860">
    <property type="entry name" value="Xan_ur_permease"/>
    <property type="match status" value="1"/>
</dbReference>
<feature type="transmembrane region" description="Helical" evidence="7">
    <location>
        <begin position="389"/>
        <end position="409"/>
    </location>
</feature>
<dbReference type="PANTHER" id="PTHR42810">
    <property type="entry name" value="PURINE PERMEASE C1399.01C-RELATED"/>
    <property type="match status" value="1"/>
</dbReference>
<organism evidence="8 9">
    <name type="scientific">Sessilibacter corallicola</name>
    <dbReference type="NCBI Taxonomy" id="2904075"/>
    <lineage>
        <taxon>Bacteria</taxon>
        <taxon>Pseudomonadati</taxon>
        <taxon>Pseudomonadota</taxon>
        <taxon>Gammaproteobacteria</taxon>
        <taxon>Cellvibrionales</taxon>
        <taxon>Cellvibrionaceae</taxon>
        <taxon>Sessilibacter</taxon>
    </lineage>
</organism>
<evidence type="ECO:0000256" key="1">
    <source>
        <dbReference type="ARBA" id="ARBA00004141"/>
    </source>
</evidence>
<reference evidence="8 9" key="1">
    <citation type="submission" date="2024-04" db="EMBL/GenBank/DDBJ databases">
        <title>Draft genome sequence of Sessilibacter corallicola NBRC 116591.</title>
        <authorList>
            <person name="Miyakawa T."/>
            <person name="Kusuya Y."/>
            <person name="Miura T."/>
        </authorList>
    </citation>
    <scope>NUCLEOTIDE SEQUENCE [LARGE SCALE GENOMIC DNA]</scope>
    <source>
        <strain evidence="8 9">KU-00831-HH</strain>
    </source>
</reference>
<feature type="transmembrane region" description="Helical" evidence="7">
    <location>
        <begin position="330"/>
        <end position="348"/>
    </location>
</feature>
<dbReference type="NCBIfam" id="TIGR00801">
    <property type="entry name" value="ncs2"/>
    <property type="match status" value="1"/>
</dbReference>
<feature type="transmembrane region" description="Helical" evidence="7">
    <location>
        <begin position="200"/>
        <end position="222"/>
    </location>
</feature>
<evidence type="ECO:0000256" key="5">
    <source>
        <dbReference type="ARBA" id="ARBA00022989"/>
    </source>
</evidence>
<protein>
    <submittedName>
        <fullName evidence="8">Nucleobase:cation symporter-2 family protein</fullName>
    </submittedName>
</protein>
<evidence type="ECO:0000256" key="4">
    <source>
        <dbReference type="ARBA" id="ARBA00022692"/>
    </source>
</evidence>
<dbReference type="InterPro" id="IPR006042">
    <property type="entry name" value="Xan_ur_permease"/>
</dbReference>
<evidence type="ECO:0000256" key="6">
    <source>
        <dbReference type="ARBA" id="ARBA00023136"/>
    </source>
</evidence>
<comment type="similarity">
    <text evidence="2">Belongs to the nucleobase:cation symporter-2 (NCS2) (TC 2.A.40) family.</text>
</comment>
<dbReference type="EMBL" id="BAABWN010000004">
    <property type="protein sequence ID" value="GAA6167723.1"/>
    <property type="molecule type" value="Genomic_DNA"/>
</dbReference>
<evidence type="ECO:0000256" key="3">
    <source>
        <dbReference type="ARBA" id="ARBA00022448"/>
    </source>
</evidence>
<keyword evidence="4 7" id="KW-0812">Transmembrane</keyword>
<feature type="transmembrane region" description="Helical" evidence="7">
    <location>
        <begin position="415"/>
        <end position="438"/>
    </location>
</feature>
<feature type="transmembrane region" description="Helical" evidence="7">
    <location>
        <begin position="360"/>
        <end position="382"/>
    </location>
</feature>